<keyword evidence="5" id="KW-1133">Transmembrane helix</keyword>
<keyword evidence="2 3" id="KW-1015">Disulfide bond</keyword>
<dbReference type="GO" id="GO:0016020">
    <property type="term" value="C:membrane"/>
    <property type="evidence" value="ECO:0007669"/>
    <property type="project" value="InterPro"/>
</dbReference>
<dbReference type="PROSITE" id="PS50026">
    <property type="entry name" value="EGF_3"/>
    <property type="match status" value="2"/>
</dbReference>
<comment type="caution">
    <text evidence="4">Lacks conserved residue(s) required for the propagation of feature annotation.</text>
</comment>
<dbReference type="Gene3D" id="2.10.25.10">
    <property type="entry name" value="Laminin"/>
    <property type="match status" value="2"/>
</dbReference>
<feature type="disulfide bond" evidence="3">
    <location>
        <begin position="159"/>
        <end position="169"/>
    </location>
</feature>
<proteinExistence type="predicted"/>
<evidence type="ECO:0000259" key="7">
    <source>
        <dbReference type="PROSITE" id="PS50287"/>
    </source>
</evidence>
<keyword evidence="5" id="KW-0812">Transmembrane</keyword>
<evidence type="ECO:0000256" key="2">
    <source>
        <dbReference type="ARBA" id="ARBA00023157"/>
    </source>
</evidence>
<feature type="disulfide bond" evidence="3">
    <location>
        <begin position="273"/>
        <end position="282"/>
    </location>
</feature>
<dbReference type="PANTHER" id="PTHR14949">
    <property type="entry name" value="EGF-LIKE-DOMAIN, MULTIPLE 7, 8"/>
    <property type="match status" value="1"/>
</dbReference>
<keyword evidence="5" id="KW-0472">Membrane</keyword>
<dbReference type="PROSITE" id="PS01186">
    <property type="entry name" value="EGF_2"/>
    <property type="match status" value="1"/>
</dbReference>
<feature type="disulfide bond" evidence="3">
    <location>
        <begin position="254"/>
        <end position="264"/>
    </location>
</feature>
<keyword evidence="9" id="KW-1185">Reference proteome</keyword>
<dbReference type="Proteomes" id="UP001165289">
    <property type="component" value="Unassembled WGS sequence"/>
</dbReference>
<accession>A0AAV7KA35</accession>
<evidence type="ECO:0000256" key="4">
    <source>
        <dbReference type="PROSITE-ProRule" id="PRU00196"/>
    </source>
</evidence>
<dbReference type="PROSITE" id="PS00022">
    <property type="entry name" value="EGF_1"/>
    <property type="match status" value="2"/>
</dbReference>
<dbReference type="EMBL" id="JAKMXF010000111">
    <property type="protein sequence ID" value="KAI6657740.1"/>
    <property type="molecule type" value="Genomic_DNA"/>
</dbReference>
<dbReference type="Pfam" id="PF25024">
    <property type="entry name" value="EGF_TEN"/>
    <property type="match status" value="1"/>
</dbReference>
<protein>
    <submittedName>
        <fullName evidence="8">von Willebrand factor D and EGF domain-containing protein-like isoform X2</fullName>
    </submittedName>
</protein>
<dbReference type="GO" id="GO:0005576">
    <property type="term" value="C:extracellular region"/>
    <property type="evidence" value="ECO:0007669"/>
    <property type="project" value="TreeGrafter"/>
</dbReference>
<feature type="domain" description="SRCR" evidence="7">
    <location>
        <begin position="1"/>
        <end position="105"/>
    </location>
</feature>
<feature type="transmembrane region" description="Helical" evidence="5">
    <location>
        <begin position="303"/>
        <end position="332"/>
    </location>
</feature>
<dbReference type="PANTHER" id="PTHR14949:SF54">
    <property type="entry name" value="VWFD DOMAIN-CONTAINING PROTEIN"/>
    <property type="match status" value="1"/>
</dbReference>
<evidence type="ECO:0000256" key="1">
    <source>
        <dbReference type="ARBA" id="ARBA00022729"/>
    </source>
</evidence>
<dbReference type="InterPro" id="IPR000742">
    <property type="entry name" value="EGF"/>
</dbReference>
<feature type="domain" description="EGF-like" evidence="6">
    <location>
        <begin position="155"/>
        <end position="187"/>
    </location>
</feature>
<dbReference type="AlphaFoldDB" id="A0AAV7KA35"/>
<gene>
    <name evidence="8" type="ORF">LOD99_484</name>
</gene>
<feature type="domain" description="EGF-like" evidence="6">
    <location>
        <begin position="250"/>
        <end position="283"/>
    </location>
</feature>
<reference evidence="8 9" key="1">
    <citation type="journal article" date="2023" name="BMC Biol.">
        <title>The compact genome of the sponge Oopsacas minuta (Hexactinellida) is lacking key metazoan core genes.</title>
        <authorList>
            <person name="Santini S."/>
            <person name="Schenkelaars Q."/>
            <person name="Jourda C."/>
            <person name="Duchesne M."/>
            <person name="Belahbib H."/>
            <person name="Rocher C."/>
            <person name="Selva M."/>
            <person name="Riesgo A."/>
            <person name="Vervoort M."/>
            <person name="Leys S.P."/>
            <person name="Kodjabachian L."/>
            <person name="Le Bivic A."/>
            <person name="Borchiellini C."/>
            <person name="Claverie J.M."/>
            <person name="Renard E."/>
        </authorList>
    </citation>
    <scope>NUCLEOTIDE SEQUENCE [LARGE SCALE GENOMIC DNA]</scope>
    <source>
        <strain evidence="8">SPO-2</strain>
    </source>
</reference>
<dbReference type="InterPro" id="IPR001190">
    <property type="entry name" value="SRCR"/>
</dbReference>
<evidence type="ECO:0000313" key="9">
    <source>
        <dbReference type="Proteomes" id="UP001165289"/>
    </source>
</evidence>
<comment type="caution">
    <text evidence="8">The sequence shown here is derived from an EMBL/GenBank/DDBJ whole genome shotgun (WGS) entry which is preliminary data.</text>
</comment>
<feature type="disulfide bond" evidence="3">
    <location>
        <begin position="177"/>
        <end position="186"/>
    </location>
</feature>
<dbReference type="GO" id="GO:0005102">
    <property type="term" value="F:signaling receptor binding"/>
    <property type="evidence" value="ECO:0007669"/>
    <property type="project" value="TreeGrafter"/>
</dbReference>
<keyword evidence="3" id="KW-0245">EGF-like domain</keyword>
<dbReference type="InterPro" id="IPR050969">
    <property type="entry name" value="Dev_Signal_Modulators"/>
</dbReference>
<dbReference type="GO" id="GO:0009986">
    <property type="term" value="C:cell surface"/>
    <property type="evidence" value="ECO:0007669"/>
    <property type="project" value="TreeGrafter"/>
</dbReference>
<dbReference type="PROSITE" id="PS50287">
    <property type="entry name" value="SRCR_2"/>
    <property type="match status" value="1"/>
</dbReference>
<sequence>MGTGSVPGSNSYLRVCITDSSGQLVWSFICGEVPWTVDNGYVWCRSRGLKLYSELSLGSVGEVDNSPSIKLKDISCNRYENESILDCDYSTTTEPCQLLHGVACQFCSSDSDCNDPGTCRSEPGQCDCINACGERGFCDFGRCECKYPFYGAGCEKKECTSTCLNQGSCIDDGSCLCASGYHGDACQSKLCQPVCENGAECLDNGVCSCTDPFYGESCKHSMCQPPCLNGECLSNGTCHCQSLYHGDTCQFKLCVATCLNGGICNYTSGLCECVSMYYGNSCQLYNCTDCDVRIIPPQNNQTLIIISVTTAVCIITLLIVILIASLCVIAVVNTKQSKPPIDAKNLGLKNLKDPVKQPEEPLYEYLDGSNIDQLKSVVVTTPFGESYTSNVYEYIQYTSAGTYLEVPSGNTYNNIDTHHYAKPMAISSPGITSDRNTEAYVKMYSLSSGSSMK</sequence>
<organism evidence="8 9">
    <name type="scientific">Oopsacas minuta</name>
    <dbReference type="NCBI Taxonomy" id="111878"/>
    <lineage>
        <taxon>Eukaryota</taxon>
        <taxon>Metazoa</taxon>
        <taxon>Porifera</taxon>
        <taxon>Hexactinellida</taxon>
        <taxon>Hexasterophora</taxon>
        <taxon>Lyssacinosida</taxon>
        <taxon>Leucopsacidae</taxon>
        <taxon>Oopsacas</taxon>
    </lineage>
</organism>
<evidence type="ECO:0000256" key="5">
    <source>
        <dbReference type="SAM" id="Phobius"/>
    </source>
</evidence>
<evidence type="ECO:0000313" key="8">
    <source>
        <dbReference type="EMBL" id="KAI6657740.1"/>
    </source>
</evidence>
<keyword evidence="1" id="KW-0732">Signal</keyword>
<evidence type="ECO:0000256" key="3">
    <source>
        <dbReference type="PROSITE-ProRule" id="PRU00076"/>
    </source>
</evidence>
<evidence type="ECO:0000259" key="6">
    <source>
        <dbReference type="PROSITE" id="PS50026"/>
    </source>
</evidence>
<dbReference type="SMART" id="SM00181">
    <property type="entry name" value="EGF"/>
    <property type="match status" value="4"/>
</dbReference>
<name>A0AAV7KA35_9METZ</name>